<evidence type="ECO:0000313" key="4">
    <source>
        <dbReference type="Proteomes" id="UP000283732"/>
    </source>
</evidence>
<evidence type="ECO:0000313" key="5">
    <source>
        <dbReference type="Proteomes" id="UP000285173"/>
    </source>
</evidence>
<reference evidence="4 5" key="1">
    <citation type="submission" date="2018-08" db="EMBL/GenBank/DDBJ databases">
        <title>A genome reference for cultivated species of the human gut microbiota.</title>
        <authorList>
            <person name="Zou Y."/>
            <person name="Xue W."/>
            <person name="Luo G."/>
        </authorList>
    </citation>
    <scope>NUCLEOTIDE SEQUENCE [LARGE SCALE GENOMIC DNA]</scope>
    <source>
        <strain evidence="3 4">AM16-50</strain>
        <strain evidence="2 5">AM50-15</strain>
    </source>
</reference>
<dbReference type="Gene3D" id="2.120.10.30">
    <property type="entry name" value="TolB, C-terminal domain"/>
    <property type="match status" value="1"/>
</dbReference>
<dbReference type="Proteomes" id="UP000283732">
    <property type="component" value="Unassembled WGS sequence"/>
</dbReference>
<evidence type="ECO:0000313" key="1">
    <source>
        <dbReference type="EMBL" id="MTU30009.1"/>
    </source>
</evidence>
<organism evidence="2 5">
    <name type="scientific">Parabacteroides merdae</name>
    <dbReference type="NCBI Taxonomy" id="46503"/>
    <lineage>
        <taxon>Bacteria</taxon>
        <taxon>Pseudomonadati</taxon>
        <taxon>Bacteroidota</taxon>
        <taxon>Bacteroidia</taxon>
        <taxon>Bacteroidales</taxon>
        <taxon>Tannerellaceae</taxon>
        <taxon>Parabacteroides</taxon>
    </lineage>
</organism>
<evidence type="ECO:0000313" key="6">
    <source>
        <dbReference type="Proteomes" id="UP000437446"/>
    </source>
</evidence>
<accession>A0A3R6G5M9</accession>
<dbReference type="RefSeq" id="WP_005646810.1">
    <property type="nucleotide sequence ID" value="NZ_JADNHS010000004.1"/>
</dbReference>
<dbReference type="EMBL" id="WNCR01000005">
    <property type="protein sequence ID" value="MTU30009.1"/>
    <property type="molecule type" value="Genomic_DNA"/>
</dbReference>
<evidence type="ECO:0000313" key="2">
    <source>
        <dbReference type="EMBL" id="RGZ42830.1"/>
    </source>
</evidence>
<protein>
    <submittedName>
        <fullName evidence="2">6-bladed beta-propeller</fullName>
    </submittedName>
</protein>
<reference evidence="1 6" key="2">
    <citation type="journal article" date="2019" name="Nat. Med.">
        <title>A library of human gut bacterial isolates paired with longitudinal multiomics data enables mechanistic microbiome research.</title>
        <authorList>
            <person name="Poyet M."/>
            <person name="Groussin M."/>
            <person name="Gibbons S.M."/>
            <person name="Avila-Pacheco J."/>
            <person name="Jiang X."/>
            <person name="Kearney S.M."/>
            <person name="Perrotta A.R."/>
            <person name="Berdy B."/>
            <person name="Zhao S."/>
            <person name="Lieberman T.D."/>
            <person name="Swanson P.K."/>
            <person name="Smith M."/>
            <person name="Roesemann S."/>
            <person name="Alexander J.E."/>
            <person name="Rich S.A."/>
            <person name="Livny J."/>
            <person name="Vlamakis H."/>
            <person name="Clish C."/>
            <person name="Bullock K."/>
            <person name="Deik A."/>
            <person name="Scott J."/>
            <person name="Pierce K.A."/>
            <person name="Xavier R.J."/>
            <person name="Alm E.J."/>
        </authorList>
    </citation>
    <scope>NUCLEOTIDE SEQUENCE [LARGE SCALE GENOMIC DNA]</scope>
    <source>
        <strain evidence="1 6">BIOML-A25</strain>
    </source>
</reference>
<dbReference type="AlphaFoldDB" id="A0A3R6G5M9"/>
<comment type="caution">
    <text evidence="2">The sequence shown here is derived from an EMBL/GenBank/DDBJ whole genome shotgun (WGS) entry which is preliminary data.</text>
</comment>
<proteinExistence type="predicted"/>
<sequence>MNINKLLVISIIYCITACNNIDKNYLKINLDNATDSIYYSEFAKSLDYIQLNMNDSCLISEIKSIYMDEDTFCLLDRGGAGIFIFTSTGKLVNQINYFGQAPHEFTDITAFTIDPHLNQICIWDVGSRSIKKYTYKGEFVKTYRTDVLIRELATFQNEINLFILPFYSKECPYSIWIEDLNNQVVKDFDYPKPKDDQFEFVNTYCNKEANSSYYYDRNYDQLLYITSDTLQTVYSIELTQRLSNDLRIKDPSSFKWENFAMMWNFSISPKYLLMNYYYYEQEKPYKWVLLNRNTNDIKIANNMINNMDSVQAETQSIFFLNERTWCRVIESTNPNNCNIALQIINLK</sequence>
<dbReference type="InterPro" id="IPR011042">
    <property type="entry name" value="6-blade_b-propeller_TolB-like"/>
</dbReference>
<dbReference type="Proteomes" id="UP000437446">
    <property type="component" value="Unassembled WGS sequence"/>
</dbReference>
<evidence type="ECO:0000313" key="3">
    <source>
        <dbReference type="EMBL" id="RHH79734.1"/>
    </source>
</evidence>
<dbReference type="Pfam" id="PF17170">
    <property type="entry name" value="DUF5128"/>
    <property type="match status" value="1"/>
</dbReference>
<dbReference type="EMBL" id="QSEF01000047">
    <property type="protein sequence ID" value="RGZ42830.1"/>
    <property type="molecule type" value="Genomic_DNA"/>
</dbReference>
<gene>
    <name evidence="3" type="ORF">DW191_00905</name>
    <name evidence="2" type="ORF">DW986_19195</name>
    <name evidence="1" type="ORF">GMD66_12475</name>
</gene>
<name>A0A3R6G5M9_9BACT</name>
<dbReference type="EMBL" id="QRKC01000001">
    <property type="protein sequence ID" value="RHH79734.1"/>
    <property type="molecule type" value="Genomic_DNA"/>
</dbReference>
<dbReference type="Proteomes" id="UP000285173">
    <property type="component" value="Unassembled WGS sequence"/>
</dbReference>